<proteinExistence type="predicted"/>
<evidence type="ECO:0000313" key="3">
    <source>
        <dbReference type="EMBL" id="CAL6116399.1"/>
    </source>
</evidence>
<organism evidence="2">
    <name type="scientific">Hexamita inflata</name>
    <dbReference type="NCBI Taxonomy" id="28002"/>
    <lineage>
        <taxon>Eukaryota</taxon>
        <taxon>Metamonada</taxon>
        <taxon>Diplomonadida</taxon>
        <taxon>Hexamitidae</taxon>
        <taxon>Hexamitinae</taxon>
        <taxon>Hexamita</taxon>
    </lineage>
</organism>
<dbReference type="EMBL" id="CATOUU010000593">
    <property type="protein sequence ID" value="CAI9935056.1"/>
    <property type="molecule type" value="Genomic_DNA"/>
</dbReference>
<reference evidence="3 4" key="2">
    <citation type="submission" date="2024-07" db="EMBL/GenBank/DDBJ databases">
        <authorList>
            <person name="Akdeniz Z."/>
        </authorList>
    </citation>
    <scope>NUCLEOTIDE SEQUENCE [LARGE SCALE GENOMIC DNA]</scope>
</reference>
<feature type="transmembrane region" description="Helical" evidence="1">
    <location>
        <begin position="258"/>
        <end position="279"/>
    </location>
</feature>
<gene>
    <name evidence="2" type="ORF">HINF_LOCUS22701</name>
    <name evidence="3" type="ORF">HINF_LOCUS79042</name>
</gene>
<protein>
    <submittedName>
        <fullName evidence="3">Hypothetical_protein</fullName>
    </submittedName>
</protein>
<keyword evidence="1" id="KW-0472">Membrane</keyword>
<dbReference type="AlphaFoldDB" id="A0AA86PAA4"/>
<keyword evidence="1" id="KW-0812">Transmembrane</keyword>
<sequence>MMQGHLNSDLALQSLNIQQSNYVQFLALGSQLKFSNLRSYKLLVLKYKIIQTTTCMEFAATYWYQVSQQTMNILAYFDGQTCVCKQELQYHNSCIDTLGQMNLNMLTNITSTTTYAQNMYDSQLTTLNTNISGTSTQFLQRYGLQLQKLTSNVTAVDWQVANNNAAIIQHEASNITKMQNIQRDNIDIANNAADQNYTYIRNYFVGKTNALNQQKQALNVSINNNVVSNFTMLTTNLMNQVSQITQKTAMEYSCRVQLFVSVVIQVLYWFLECCLIFWLQDRVRFGCAISIDFPIWFKRFLIICQGQLRLVFQKMCNKVILCLLIAQPPHAVRVDCSLEFHVCEVANKSLLIINVVQFIVHCAL</sequence>
<comment type="caution">
    <text evidence="2">The sequence shown here is derived from an EMBL/GenBank/DDBJ whole genome shotgun (WGS) entry which is preliminary data.</text>
</comment>
<reference evidence="2" key="1">
    <citation type="submission" date="2023-06" db="EMBL/GenBank/DDBJ databases">
        <authorList>
            <person name="Kurt Z."/>
        </authorList>
    </citation>
    <scope>NUCLEOTIDE SEQUENCE</scope>
</reference>
<evidence type="ECO:0000256" key="1">
    <source>
        <dbReference type="SAM" id="Phobius"/>
    </source>
</evidence>
<evidence type="ECO:0000313" key="2">
    <source>
        <dbReference type="EMBL" id="CAI9935056.1"/>
    </source>
</evidence>
<dbReference type="EMBL" id="CAXDID020001005">
    <property type="protein sequence ID" value="CAL6116399.1"/>
    <property type="molecule type" value="Genomic_DNA"/>
</dbReference>
<dbReference type="Proteomes" id="UP001642409">
    <property type="component" value="Unassembled WGS sequence"/>
</dbReference>
<accession>A0AA86PAA4</accession>
<evidence type="ECO:0000313" key="4">
    <source>
        <dbReference type="Proteomes" id="UP001642409"/>
    </source>
</evidence>
<name>A0AA86PAA4_9EUKA</name>
<keyword evidence="1" id="KW-1133">Transmembrane helix</keyword>
<keyword evidence="4" id="KW-1185">Reference proteome</keyword>